<dbReference type="PROSITE" id="PS50943">
    <property type="entry name" value="HTH_CROC1"/>
    <property type="match status" value="1"/>
</dbReference>
<accession>A0A290ZBY5</accession>
<dbReference type="Pfam" id="PF01381">
    <property type="entry name" value="HTH_3"/>
    <property type="match status" value="1"/>
</dbReference>
<keyword evidence="1" id="KW-0238">DNA-binding</keyword>
<name>A0A290ZBY5_9PSEU</name>
<dbReference type="PANTHER" id="PTHR46558:SF4">
    <property type="entry name" value="DNA-BIDING PHAGE PROTEIN"/>
    <property type="match status" value="1"/>
</dbReference>
<dbReference type="Gene3D" id="1.10.260.40">
    <property type="entry name" value="lambda repressor-like DNA-binding domains"/>
    <property type="match status" value="1"/>
</dbReference>
<evidence type="ECO:0000256" key="1">
    <source>
        <dbReference type="ARBA" id="ARBA00023125"/>
    </source>
</evidence>
<dbReference type="GO" id="GO:0003677">
    <property type="term" value="F:DNA binding"/>
    <property type="evidence" value="ECO:0007669"/>
    <property type="project" value="UniProtKB-KW"/>
</dbReference>
<evidence type="ECO:0000259" key="2">
    <source>
        <dbReference type="PROSITE" id="PS50943"/>
    </source>
</evidence>
<dbReference type="PANTHER" id="PTHR46558">
    <property type="entry name" value="TRACRIPTIONAL REGULATORY PROTEIN-RELATED-RELATED"/>
    <property type="match status" value="1"/>
</dbReference>
<dbReference type="KEGG" id="apre:CNX65_27200"/>
<dbReference type="EMBL" id="CP023445">
    <property type="protein sequence ID" value="ATE56507.1"/>
    <property type="molecule type" value="Genomic_DNA"/>
</dbReference>
<evidence type="ECO:0000313" key="3">
    <source>
        <dbReference type="EMBL" id="ATE56507.1"/>
    </source>
</evidence>
<organism evidence="3 4">
    <name type="scientific">Actinosynnema pretiosum</name>
    <dbReference type="NCBI Taxonomy" id="42197"/>
    <lineage>
        <taxon>Bacteria</taxon>
        <taxon>Bacillati</taxon>
        <taxon>Actinomycetota</taxon>
        <taxon>Actinomycetes</taxon>
        <taxon>Pseudonocardiales</taxon>
        <taxon>Pseudonocardiaceae</taxon>
        <taxon>Actinosynnema</taxon>
    </lineage>
</organism>
<dbReference type="Proteomes" id="UP000218505">
    <property type="component" value="Chromosome"/>
</dbReference>
<proteinExistence type="predicted"/>
<dbReference type="InterPro" id="IPR010982">
    <property type="entry name" value="Lambda_DNA-bd_dom_sf"/>
</dbReference>
<dbReference type="CDD" id="cd00093">
    <property type="entry name" value="HTH_XRE"/>
    <property type="match status" value="1"/>
</dbReference>
<dbReference type="RefSeq" id="WP_096496292.1">
    <property type="nucleotide sequence ID" value="NZ_CP023445.1"/>
</dbReference>
<dbReference type="SMART" id="SM00530">
    <property type="entry name" value="HTH_XRE"/>
    <property type="match status" value="1"/>
</dbReference>
<evidence type="ECO:0000313" key="4">
    <source>
        <dbReference type="Proteomes" id="UP000218505"/>
    </source>
</evidence>
<dbReference type="SUPFAM" id="SSF47413">
    <property type="entry name" value="lambda repressor-like DNA-binding domains"/>
    <property type="match status" value="1"/>
</dbReference>
<protein>
    <submittedName>
        <fullName evidence="3">Transcriptional regulator</fullName>
    </submittedName>
</protein>
<gene>
    <name evidence="3" type="ORF">CNX65_27200</name>
</gene>
<dbReference type="AlphaFoldDB" id="A0A290ZBY5"/>
<keyword evidence="4" id="KW-1185">Reference proteome</keyword>
<reference evidence="3" key="1">
    <citation type="submission" date="2017-09" db="EMBL/GenBank/DDBJ databases">
        <title>Complete Genome Sequence of ansamitocin-producing Bacterium Actinosynnema pretiosum X47.</title>
        <authorList>
            <person name="Cao G."/>
            <person name="Zong G."/>
            <person name="Zhong C."/>
            <person name="Fu J."/>
        </authorList>
    </citation>
    <scope>NUCLEOTIDE SEQUENCE [LARGE SCALE GENOMIC DNA]</scope>
    <source>
        <strain evidence="3">X47</strain>
    </source>
</reference>
<dbReference type="InterPro" id="IPR001387">
    <property type="entry name" value="Cro/C1-type_HTH"/>
</dbReference>
<sequence length="79" mass="8896">MVKPTRVTNSIRSLRFARDGMTQAELAERVGVTRQTVIAIEQGRYSPSLEMAFRIARVFKVPLDDVFHYPEGDVGEGEV</sequence>
<feature type="domain" description="HTH cro/C1-type" evidence="2">
    <location>
        <begin position="11"/>
        <end position="66"/>
    </location>
</feature>